<dbReference type="SFLD" id="SFLDG01129">
    <property type="entry name" value="C1.5:_HAD__Beta-PGM__Phosphata"/>
    <property type="match status" value="1"/>
</dbReference>
<dbReference type="AlphaFoldDB" id="A0AAE4AZR2"/>
<dbReference type="Gene3D" id="1.10.150.240">
    <property type="entry name" value="Putative phosphatase, domain 2"/>
    <property type="match status" value="1"/>
</dbReference>
<keyword evidence="1" id="KW-0378">Hydrolase</keyword>
<sequence>MVPTRLVLWDIDGTLLDAAGYGWRLADRAFRSLYGAPLVHRVPMAGRTDRAIMTDVLHAHGVTAAPDDLIAEMEALAPAADDFHTGGGTILAGAAEAIRALAAEPSVVQSVLTGNLGPVALAKLSAVGLGDHLDLAVAAYGRDHAVRADLVTVARRAFVDRYPAPAGFGTVLIGDTPLDVEAAHAAGATVIAVATGRYRAAELTAAGAAVVLPDLTDTARLVDAVLAAR</sequence>
<dbReference type="InterPro" id="IPR023198">
    <property type="entry name" value="PGP-like_dom2"/>
</dbReference>
<dbReference type="InterPro" id="IPR036412">
    <property type="entry name" value="HAD-like_sf"/>
</dbReference>
<dbReference type="RefSeq" id="WP_307243434.1">
    <property type="nucleotide sequence ID" value="NZ_JAUSUZ010000001.1"/>
</dbReference>
<keyword evidence="2" id="KW-1185">Reference proteome</keyword>
<dbReference type="InterPro" id="IPR023214">
    <property type="entry name" value="HAD_sf"/>
</dbReference>
<dbReference type="InterPro" id="IPR050155">
    <property type="entry name" value="HAD-like_hydrolase_sf"/>
</dbReference>
<protein>
    <submittedName>
        <fullName evidence="1">Phosphoglycolate phosphatase-like HAD superfamily hydrolase</fullName>
    </submittedName>
</protein>
<dbReference type="Proteomes" id="UP001240236">
    <property type="component" value="Unassembled WGS sequence"/>
</dbReference>
<organism evidence="1 2">
    <name type="scientific">Catenuloplanes indicus</name>
    <dbReference type="NCBI Taxonomy" id="137267"/>
    <lineage>
        <taxon>Bacteria</taxon>
        <taxon>Bacillati</taxon>
        <taxon>Actinomycetota</taxon>
        <taxon>Actinomycetes</taxon>
        <taxon>Micromonosporales</taxon>
        <taxon>Micromonosporaceae</taxon>
        <taxon>Catenuloplanes</taxon>
    </lineage>
</organism>
<proteinExistence type="predicted"/>
<dbReference type="GO" id="GO:0006281">
    <property type="term" value="P:DNA repair"/>
    <property type="evidence" value="ECO:0007669"/>
    <property type="project" value="TreeGrafter"/>
</dbReference>
<dbReference type="SUPFAM" id="SSF56784">
    <property type="entry name" value="HAD-like"/>
    <property type="match status" value="1"/>
</dbReference>
<gene>
    <name evidence="1" type="ORF">J2S42_005388</name>
</gene>
<comment type="caution">
    <text evidence="1">The sequence shown here is derived from an EMBL/GenBank/DDBJ whole genome shotgun (WGS) entry which is preliminary data.</text>
</comment>
<evidence type="ECO:0000313" key="2">
    <source>
        <dbReference type="Proteomes" id="UP001240236"/>
    </source>
</evidence>
<dbReference type="PANTHER" id="PTHR43434:SF1">
    <property type="entry name" value="PHOSPHOGLYCOLATE PHOSPHATASE"/>
    <property type="match status" value="1"/>
</dbReference>
<dbReference type="Pfam" id="PF13242">
    <property type="entry name" value="Hydrolase_like"/>
    <property type="match status" value="1"/>
</dbReference>
<dbReference type="SFLD" id="SFLDS00003">
    <property type="entry name" value="Haloacid_Dehalogenase"/>
    <property type="match status" value="1"/>
</dbReference>
<dbReference type="GO" id="GO:0008967">
    <property type="term" value="F:phosphoglycolate phosphatase activity"/>
    <property type="evidence" value="ECO:0007669"/>
    <property type="project" value="TreeGrafter"/>
</dbReference>
<dbReference type="Gene3D" id="3.40.50.1000">
    <property type="entry name" value="HAD superfamily/HAD-like"/>
    <property type="match status" value="1"/>
</dbReference>
<dbReference type="PANTHER" id="PTHR43434">
    <property type="entry name" value="PHOSPHOGLYCOLATE PHOSPHATASE"/>
    <property type="match status" value="1"/>
</dbReference>
<name>A0AAE4AZR2_9ACTN</name>
<evidence type="ECO:0000313" key="1">
    <source>
        <dbReference type="EMBL" id="MDQ0368719.1"/>
    </source>
</evidence>
<accession>A0AAE4AZR2</accession>
<dbReference type="GO" id="GO:0005829">
    <property type="term" value="C:cytosol"/>
    <property type="evidence" value="ECO:0007669"/>
    <property type="project" value="TreeGrafter"/>
</dbReference>
<reference evidence="1 2" key="1">
    <citation type="submission" date="2023-07" db="EMBL/GenBank/DDBJ databases">
        <title>Sequencing the genomes of 1000 actinobacteria strains.</title>
        <authorList>
            <person name="Klenk H.-P."/>
        </authorList>
    </citation>
    <scope>NUCLEOTIDE SEQUENCE [LARGE SCALE GENOMIC DNA]</scope>
    <source>
        <strain evidence="1 2">DSM 44709</strain>
    </source>
</reference>
<dbReference type="EMBL" id="JAUSUZ010000001">
    <property type="protein sequence ID" value="MDQ0368719.1"/>
    <property type="molecule type" value="Genomic_DNA"/>
</dbReference>